<dbReference type="Proteomes" id="UP000095192">
    <property type="component" value="Unassembled WGS sequence"/>
</dbReference>
<name>A0A1D3CY55_9EIME</name>
<keyword evidence="1" id="KW-0472">Membrane</keyword>
<sequence length="454" mass="49321">MENSIRVSGKAALFFFGLPLPFSCSLTLSICCCFGPFLLGATCCTAHLSGNAADYRVQEGPIHELPLTPVGVQAETHRWGSKGHRITVGFDSPRVLQGSAFQVSVHLDSDIARSPVRVSPRLVSNTNAWREDEETDDLYHYLAELAPQAASGNVTFEEGLKEDAEAAAAYLAAAPPRRLQQLHGRDAYASFPPLLPERQKRIAAEGNTGAGEGARSNLEAHRRLEVCPEEFTEREEKRRNEVLKRAGFDADMNCDVEGAALQLRTLPQTKTPPKPQTLILPPPFLPPHSQECNGDAFCGSVYCELVDCSHVKAREMLQSLLWAPQGRWEFDLMFDWAEKEVPLKGELRIEVLEVPPPSTSWRASAGSNSQEDSAGIPPAGNVALIGKANLSTKYKAPYFGYASRQSHAAASRTGFSKAESRLGCSRNYASAGISTTHASASLKEASSARAKKAL</sequence>
<keyword evidence="1" id="KW-1133">Transmembrane helix</keyword>
<organism evidence="2 3">
    <name type="scientific">Cyclospora cayetanensis</name>
    <dbReference type="NCBI Taxonomy" id="88456"/>
    <lineage>
        <taxon>Eukaryota</taxon>
        <taxon>Sar</taxon>
        <taxon>Alveolata</taxon>
        <taxon>Apicomplexa</taxon>
        <taxon>Conoidasida</taxon>
        <taxon>Coccidia</taxon>
        <taxon>Eucoccidiorida</taxon>
        <taxon>Eimeriorina</taxon>
        <taxon>Eimeriidae</taxon>
        <taxon>Cyclospora</taxon>
    </lineage>
</organism>
<evidence type="ECO:0000256" key="1">
    <source>
        <dbReference type="SAM" id="Phobius"/>
    </source>
</evidence>
<protein>
    <recommendedName>
        <fullName evidence="4">Transmembrane protein</fullName>
    </recommendedName>
</protein>
<comment type="caution">
    <text evidence="2">The sequence shown here is derived from an EMBL/GenBank/DDBJ whole genome shotgun (WGS) entry which is preliminary data.</text>
</comment>
<evidence type="ECO:0000313" key="3">
    <source>
        <dbReference type="Proteomes" id="UP000095192"/>
    </source>
</evidence>
<evidence type="ECO:0008006" key="4">
    <source>
        <dbReference type="Google" id="ProtNLM"/>
    </source>
</evidence>
<evidence type="ECO:0000313" key="2">
    <source>
        <dbReference type="EMBL" id="OEH76129.1"/>
    </source>
</evidence>
<keyword evidence="1" id="KW-0812">Transmembrane</keyword>
<accession>A0A1D3CY55</accession>
<feature type="transmembrane region" description="Helical" evidence="1">
    <location>
        <begin position="12"/>
        <end position="39"/>
    </location>
</feature>
<reference evidence="2 3" key="1">
    <citation type="journal article" date="2016" name="BMC Genomics">
        <title>Comparative genomics reveals Cyclospora cayetanensis possesses coccidia-like metabolism and invasion components but unique surface antigens.</title>
        <authorList>
            <person name="Liu S."/>
            <person name="Wang L."/>
            <person name="Zheng H."/>
            <person name="Xu Z."/>
            <person name="Roellig D.M."/>
            <person name="Li N."/>
            <person name="Frace M.A."/>
            <person name="Tang K."/>
            <person name="Arrowood M.J."/>
            <person name="Moss D.M."/>
            <person name="Zhang L."/>
            <person name="Feng Y."/>
            <person name="Xiao L."/>
        </authorList>
    </citation>
    <scope>NUCLEOTIDE SEQUENCE [LARGE SCALE GENOMIC DNA]</scope>
    <source>
        <strain evidence="2 3">CHN_HEN01</strain>
    </source>
</reference>
<dbReference type="VEuPathDB" id="ToxoDB:cyc_02700"/>
<keyword evidence="3" id="KW-1185">Reference proteome</keyword>
<dbReference type="AlphaFoldDB" id="A0A1D3CY55"/>
<dbReference type="EMBL" id="JROU02001533">
    <property type="protein sequence ID" value="OEH76129.1"/>
    <property type="molecule type" value="Genomic_DNA"/>
</dbReference>
<gene>
    <name evidence="2" type="ORF">cyc_02700</name>
</gene>
<dbReference type="InParanoid" id="A0A1D3CY55"/>
<proteinExistence type="predicted"/>